<evidence type="ECO:0000313" key="1">
    <source>
        <dbReference type="EMBL" id="MBF4630894.1"/>
    </source>
</evidence>
<dbReference type="Proteomes" id="UP000634579">
    <property type="component" value="Unassembled WGS sequence"/>
</dbReference>
<dbReference type="Pfam" id="PF08922">
    <property type="entry name" value="DUF1905"/>
    <property type="match status" value="1"/>
</dbReference>
<dbReference type="RefSeq" id="WP_194674823.1">
    <property type="nucleotide sequence ID" value="NZ_JADKRP010000001.1"/>
</dbReference>
<dbReference type="InterPro" id="IPR015018">
    <property type="entry name" value="DUF1905"/>
</dbReference>
<keyword evidence="2" id="KW-1185">Reference proteome</keyword>
<dbReference type="Gene3D" id="2.40.30.100">
    <property type="entry name" value="AF2212/PG0164-like"/>
    <property type="match status" value="1"/>
</dbReference>
<comment type="caution">
    <text evidence="1">The sequence shown here is derived from an EMBL/GenBank/DDBJ whole genome shotgun (WGS) entry which is preliminary data.</text>
</comment>
<protein>
    <submittedName>
        <fullName evidence="1">DUF1905 domain-containing protein</fullName>
    </submittedName>
</protein>
<dbReference type="AlphaFoldDB" id="A0A8I0S687"/>
<name>A0A8I0S687_9MICO</name>
<reference evidence="1 2" key="1">
    <citation type="submission" date="2020-10" db="EMBL/GenBank/DDBJ databases">
        <title>Draft genome sequences of plant-associated actinobacteria.</title>
        <authorList>
            <person name="Tarlachkov S.V."/>
            <person name="Starodumova I.P."/>
            <person name="Dorofeeva L.V."/>
            <person name="Prisyazhnaya N.V."/>
            <person name="Roubtsova T.V."/>
            <person name="Chizhov V.N."/>
            <person name="Nadler S.A."/>
            <person name="Subbotin S.A."/>
            <person name="Evtushenko L.I."/>
        </authorList>
    </citation>
    <scope>NUCLEOTIDE SEQUENCE [LARGE SCALE GENOMIC DNA]</scope>
    <source>
        <strain evidence="1 2">VKM Ac-2886</strain>
    </source>
</reference>
<gene>
    <name evidence="1" type="ORF">ITJ42_06690</name>
</gene>
<organism evidence="1 2">
    <name type="scientific">Clavibacter phaseoli</name>
    <dbReference type="NCBI Taxonomy" id="1734031"/>
    <lineage>
        <taxon>Bacteria</taxon>
        <taxon>Bacillati</taxon>
        <taxon>Actinomycetota</taxon>
        <taxon>Actinomycetes</taxon>
        <taxon>Micrococcales</taxon>
        <taxon>Microbacteriaceae</taxon>
        <taxon>Clavibacter</taxon>
    </lineage>
</organism>
<proteinExistence type="predicted"/>
<evidence type="ECO:0000313" key="2">
    <source>
        <dbReference type="Proteomes" id="UP000634579"/>
    </source>
</evidence>
<dbReference type="SUPFAM" id="SSF141694">
    <property type="entry name" value="AF2212/PG0164-like"/>
    <property type="match status" value="1"/>
</dbReference>
<dbReference type="EMBL" id="JADKRP010000001">
    <property type="protein sequence ID" value="MBF4630894.1"/>
    <property type="molecule type" value="Genomic_DNA"/>
</dbReference>
<dbReference type="InterPro" id="IPR037079">
    <property type="entry name" value="AF2212/PG0164-like_sf"/>
</dbReference>
<sequence>MVTDDLPLDFTAPLWAWEARRELWTFVSLPADLAPMLREMGQAGRRGFGSVPVRVRVGTTTWRTSVFPQGDGIWILPIKRAIRDAHGLAVGDDVHVDLEPLP</sequence>
<accession>A0A8I0S687</accession>